<gene>
    <name evidence="5" type="primary">RvY_17254-1</name>
    <name evidence="5" type="synonym">RvY_17254.1</name>
    <name evidence="5" type="ORF">RvY_17254</name>
</gene>
<evidence type="ECO:0000313" key="6">
    <source>
        <dbReference type="Proteomes" id="UP000186922"/>
    </source>
</evidence>
<comment type="caution">
    <text evidence="5">The sequence shown here is derived from an EMBL/GenBank/DDBJ whole genome shotgun (WGS) entry which is preliminary data.</text>
</comment>
<dbReference type="EMBL" id="BDGG01000015">
    <property type="protein sequence ID" value="GAV07418.1"/>
    <property type="molecule type" value="Genomic_DNA"/>
</dbReference>
<evidence type="ECO:0000256" key="1">
    <source>
        <dbReference type="ARBA" id="ARBA00005964"/>
    </source>
</evidence>
<proteinExistence type="inferred from homology"/>
<dbReference type="AlphaFoldDB" id="A0A1D1W5F8"/>
<name>A0A1D1W5F8_RAMVA</name>
<organism evidence="5 6">
    <name type="scientific">Ramazzottius varieornatus</name>
    <name type="common">Water bear</name>
    <name type="synonym">Tardigrade</name>
    <dbReference type="NCBI Taxonomy" id="947166"/>
    <lineage>
        <taxon>Eukaryota</taxon>
        <taxon>Metazoa</taxon>
        <taxon>Ecdysozoa</taxon>
        <taxon>Tardigrada</taxon>
        <taxon>Eutardigrada</taxon>
        <taxon>Parachela</taxon>
        <taxon>Hypsibioidea</taxon>
        <taxon>Ramazzottiidae</taxon>
        <taxon>Ramazzottius</taxon>
    </lineage>
</organism>
<feature type="domain" description="Carboxylesterase type B" evidence="4">
    <location>
        <begin position="59"/>
        <end position="377"/>
    </location>
</feature>
<keyword evidence="6" id="KW-1185">Reference proteome</keyword>
<evidence type="ECO:0000256" key="2">
    <source>
        <dbReference type="ARBA" id="ARBA00022729"/>
    </source>
</evidence>
<evidence type="ECO:0000313" key="5">
    <source>
        <dbReference type="EMBL" id="GAV07418.1"/>
    </source>
</evidence>
<dbReference type="Pfam" id="PF00135">
    <property type="entry name" value="COesterase"/>
    <property type="match status" value="1"/>
</dbReference>
<dbReference type="SUPFAM" id="SSF53474">
    <property type="entry name" value="alpha/beta-Hydrolases"/>
    <property type="match status" value="1"/>
</dbReference>
<dbReference type="PANTHER" id="PTHR43903">
    <property type="entry name" value="NEUROLIGIN"/>
    <property type="match status" value="1"/>
</dbReference>
<dbReference type="InterPro" id="IPR002018">
    <property type="entry name" value="CarbesteraseB"/>
</dbReference>
<dbReference type="InterPro" id="IPR029058">
    <property type="entry name" value="AB_hydrolase_fold"/>
</dbReference>
<keyword evidence="2 3" id="KW-0732">Signal</keyword>
<dbReference type="STRING" id="947166.A0A1D1W5F8"/>
<feature type="chain" id="PRO_5008899247" description="Carboxylesterase type B domain-containing protein" evidence="3">
    <location>
        <begin position="21"/>
        <end position="604"/>
    </location>
</feature>
<dbReference type="Proteomes" id="UP000186922">
    <property type="component" value="Unassembled WGS sequence"/>
</dbReference>
<comment type="similarity">
    <text evidence="1">Belongs to the type-B carboxylesterase/lipase family.</text>
</comment>
<dbReference type="OrthoDB" id="19653at2759"/>
<evidence type="ECO:0000256" key="3">
    <source>
        <dbReference type="SAM" id="SignalP"/>
    </source>
</evidence>
<dbReference type="Gene3D" id="3.40.50.1820">
    <property type="entry name" value="alpha/beta hydrolase"/>
    <property type="match status" value="2"/>
</dbReference>
<dbReference type="InterPro" id="IPR051093">
    <property type="entry name" value="Neuroligin/BSAL"/>
</dbReference>
<protein>
    <recommendedName>
        <fullName evidence="4">Carboxylesterase type B domain-containing protein</fullName>
    </recommendedName>
</protein>
<sequence length="604" mass="64781">MRLSSTYLLTLSIFCQKELAATADVNYDALFAGVADVGTYRFPGDLYWISADGDSKGFAYYGIKYGNSKRFEPSWMNKNYSYMSSPTRDKYGPQCEQSLDKTPSSTASFDSLGQLRMAHFRILPGIPSLNTSEDCLYLDVYVPAINRNQKQFGAGKRPVILFVHGGSFERGNKAPSIGTELARTTNLIVVAVQYRLGMFGFLSTEDANAPGNYGLGDVKLALKWVHQNIEGFGGDTDKITLMGHGAGSMLVSAMMLDPEARSAVHATIMMSGSVLSPMALIPTPRVNAAAIAGILRCPTSSTTEMVLCFKIANAQDIVSATNAALPDSARGPAEYKLAMAVDGVHIPYKPEWVLQSMPWDFRGGVLSGFMAEDASSVIQGLLATDVMYRGPAAKEGSIYAGRNLTELGNQLYVMSYMDDPVGDSQTQNTPSKPLGAFHGLDLHYLFAYPGLNNPLTNKVNEKVTRQMHLLVSYVASNGKGFGRQYDHKRGNSLDLGQEQTWTIKLDAALDDLVLFWDKIAGVGCSVATPIVAAHAALIQSAASAAAVLNHTAHVQVNAGAGAGTFTGRTGFPGGGFPAFFPLTGPKSLFHLGQGSGRLLGIIQI</sequence>
<feature type="signal peptide" evidence="3">
    <location>
        <begin position="1"/>
        <end position="20"/>
    </location>
</feature>
<dbReference type="PROSITE" id="PS00941">
    <property type="entry name" value="CARBOXYLESTERASE_B_2"/>
    <property type="match status" value="1"/>
</dbReference>
<accession>A0A1D1W5F8</accession>
<reference evidence="5 6" key="1">
    <citation type="journal article" date="2016" name="Nat. Commun.">
        <title>Extremotolerant tardigrade genome and improved radiotolerance of human cultured cells by tardigrade-unique protein.</title>
        <authorList>
            <person name="Hashimoto T."/>
            <person name="Horikawa D.D."/>
            <person name="Saito Y."/>
            <person name="Kuwahara H."/>
            <person name="Kozuka-Hata H."/>
            <person name="Shin-I T."/>
            <person name="Minakuchi Y."/>
            <person name="Ohishi K."/>
            <person name="Motoyama A."/>
            <person name="Aizu T."/>
            <person name="Enomoto A."/>
            <person name="Kondo K."/>
            <person name="Tanaka S."/>
            <person name="Hara Y."/>
            <person name="Koshikawa S."/>
            <person name="Sagara H."/>
            <person name="Miura T."/>
            <person name="Yokobori S."/>
            <person name="Miyagawa K."/>
            <person name="Suzuki Y."/>
            <person name="Kubo T."/>
            <person name="Oyama M."/>
            <person name="Kohara Y."/>
            <person name="Fujiyama A."/>
            <person name="Arakawa K."/>
            <person name="Katayama T."/>
            <person name="Toyoda A."/>
            <person name="Kunieda T."/>
        </authorList>
    </citation>
    <scope>NUCLEOTIDE SEQUENCE [LARGE SCALE GENOMIC DNA]</scope>
    <source>
        <strain evidence="5 6">YOKOZUNA-1</strain>
    </source>
</reference>
<dbReference type="InterPro" id="IPR019819">
    <property type="entry name" value="Carboxylesterase_B_CS"/>
</dbReference>
<evidence type="ECO:0000259" key="4">
    <source>
        <dbReference type="Pfam" id="PF00135"/>
    </source>
</evidence>